<keyword evidence="4" id="KW-1185">Reference proteome</keyword>
<reference evidence="3 4" key="1">
    <citation type="submission" date="2019-02" db="EMBL/GenBank/DDBJ databases">
        <title>Deep-cultivation of Planctomycetes and their phenomic and genomic characterization uncovers novel biology.</title>
        <authorList>
            <person name="Wiegand S."/>
            <person name="Jogler M."/>
            <person name="Boedeker C."/>
            <person name="Pinto D."/>
            <person name="Vollmers J."/>
            <person name="Rivas-Marin E."/>
            <person name="Kohn T."/>
            <person name="Peeters S.H."/>
            <person name="Heuer A."/>
            <person name="Rast P."/>
            <person name="Oberbeckmann S."/>
            <person name="Bunk B."/>
            <person name="Jeske O."/>
            <person name="Meyerdierks A."/>
            <person name="Storesund J.E."/>
            <person name="Kallscheuer N."/>
            <person name="Luecker S."/>
            <person name="Lage O.M."/>
            <person name="Pohl T."/>
            <person name="Merkel B.J."/>
            <person name="Hornburger P."/>
            <person name="Mueller R.-W."/>
            <person name="Bruemmer F."/>
            <person name="Labrenz M."/>
            <person name="Spormann A.M."/>
            <person name="Op Den Camp H."/>
            <person name="Overmann J."/>
            <person name="Amann R."/>
            <person name="Jetten M.S.M."/>
            <person name="Mascher T."/>
            <person name="Medema M.H."/>
            <person name="Devos D.P."/>
            <person name="Kaster A.-K."/>
            <person name="Ovreas L."/>
            <person name="Rohde M."/>
            <person name="Galperin M.Y."/>
            <person name="Jogler C."/>
        </authorList>
    </citation>
    <scope>NUCLEOTIDE SEQUENCE [LARGE SCALE GENOMIC DNA]</scope>
    <source>
        <strain evidence="3 4">CA54</strain>
    </source>
</reference>
<feature type="domain" description="FAD-binding FR-type" evidence="2">
    <location>
        <begin position="13"/>
        <end position="113"/>
    </location>
</feature>
<dbReference type="PRINTS" id="PR00371">
    <property type="entry name" value="FPNCR"/>
</dbReference>
<dbReference type="Proteomes" id="UP000320735">
    <property type="component" value="Unassembled WGS sequence"/>
</dbReference>
<proteinExistence type="predicted"/>
<dbReference type="GO" id="GO:0006221">
    <property type="term" value="P:pyrimidine nucleotide biosynthetic process"/>
    <property type="evidence" value="ECO:0007669"/>
    <property type="project" value="InterPro"/>
</dbReference>
<name>A0A5C6BAQ5_9PLAN</name>
<dbReference type="OrthoDB" id="9796486at2"/>
<dbReference type="InterPro" id="IPR001433">
    <property type="entry name" value="OxRdtase_FAD/NAD-bd"/>
</dbReference>
<dbReference type="InterPro" id="IPR017927">
    <property type="entry name" value="FAD-bd_FR_type"/>
</dbReference>
<sequence length="285" mass="30786">MTGSAACKPTDPWLAYSVTVDQVTPETPGVATYDLIFTDNEVAARYTFLPGQFNMLYLPGVGEIAISISGDPTNGDRLPHTIRVAGNVTRTLAGLAEGASLGLRGPFGSSWPLAGNVGKDVILIAGGIGLAPLRPVIYELLSNRHLYGQLTLLYGSRTPEGLLYPGEYDNWRTRGLDVQTTVDRTTDGWSGNVGVVTTLLERMALPRSAETVLFTCGPEVMMWYTVQSARECGIPDENLYVSLERNMNCAVGLCGHCQFGPEFLCKDGPIFGYDRVASILKVDDL</sequence>
<feature type="binding site" evidence="1">
    <location>
        <position position="257"/>
    </location>
    <ligand>
        <name>[2Fe-2S] cluster</name>
        <dbReference type="ChEBI" id="CHEBI:190135"/>
    </ligand>
</feature>
<dbReference type="Gene3D" id="2.40.30.10">
    <property type="entry name" value="Translation factors"/>
    <property type="match status" value="1"/>
</dbReference>
<keyword evidence="1" id="KW-0411">Iron-sulfur</keyword>
<dbReference type="InterPro" id="IPR039261">
    <property type="entry name" value="FNR_nucleotide-bd"/>
</dbReference>
<evidence type="ECO:0000313" key="4">
    <source>
        <dbReference type="Proteomes" id="UP000320735"/>
    </source>
</evidence>
<dbReference type="PROSITE" id="PS51384">
    <property type="entry name" value="FAD_FR"/>
    <property type="match status" value="1"/>
</dbReference>
<evidence type="ECO:0000313" key="3">
    <source>
        <dbReference type="EMBL" id="TWU08797.1"/>
    </source>
</evidence>
<keyword evidence="1" id="KW-0001">2Fe-2S</keyword>
<dbReference type="GO" id="GO:0051537">
    <property type="term" value="F:2 iron, 2 sulfur cluster binding"/>
    <property type="evidence" value="ECO:0007669"/>
    <property type="project" value="UniProtKB-KW"/>
</dbReference>
<dbReference type="Pfam" id="PF00175">
    <property type="entry name" value="NAD_binding_1"/>
    <property type="match status" value="1"/>
</dbReference>
<dbReference type="InterPro" id="IPR012165">
    <property type="entry name" value="Cyt_c3_hydrogenase_gsu"/>
</dbReference>
<dbReference type="SUPFAM" id="SSF63380">
    <property type="entry name" value="Riboflavin synthase domain-like"/>
    <property type="match status" value="1"/>
</dbReference>
<evidence type="ECO:0000259" key="2">
    <source>
        <dbReference type="PROSITE" id="PS51384"/>
    </source>
</evidence>
<evidence type="ECO:0000256" key="1">
    <source>
        <dbReference type="PIRSR" id="PIRSR006816-2"/>
    </source>
</evidence>
<dbReference type="GO" id="GO:0046872">
    <property type="term" value="F:metal ion binding"/>
    <property type="evidence" value="ECO:0007669"/>
    <property type="project" value="UniProtKB-KW"/>
</dbReference>
<protein>
    <submittedName>
        <fullName evidence="3">Anaerobic sulfite reductase subunit B</fullName>
    </submittedName>
</protein>
<keyword evidence="1" id="KW-0479">Metal-binding</keyword>
<dbReference type="EMBL" id="SJPP01000002">
    <property type="protein sequence ID" value="TWU08797.1"/>
    <property type="molecule type" value="Genomic_DNA"/>
</dbReference>
<dbReference type="AlphaFoldDB" id="A0A5C6BAQ5"/>
<accession>A0A5C6BAQ5</accession>
<dbReference type="InterPro" id="IPR019480">
    <property type="entry name" value="Dihydroorotate_DH_Fe-S-bd"/>
</dbReference>
<feature type="binding site" evidence="1">
    <location>
        <position position="254"/>
    </location>
    <ligand>
        <name>[2Fe-2S] cluster</name>
        <dbReference type="ChEBI" id="CHEBI:190135"/>
    </ligand>
</feature>
<dbReference type="InterPro" id="IPR050353">
    <property type="entry name" value="PyrK_electron_transfer"/>
</dbReference>
<dbReference type="PIRSF" id="PIRSF006816">
    <property type="entry name" value="Cyc3_hyd_g"/>
    <property type="match status" value="1"/>
</dbReference>
<dbReference type="SUPFAM" id="SSF52343">
    <property type="entry name" value="Ferredoxin reductase-like, C-terminal NADP-linked domain"/>
    <property type="match status" value="1"/>
</dbReference>
<organism evidence="3 4">
    <name type="scientific">Symmachiella macrocystis</name>
    <dbReference type="NCBI Taxonomy" id="2527985"/>
    <lineage>
        <taxon>Bacteria</taxon>
        <taxon>Pseudomonadati</taxon>
        <taxon>Planctomycetota</taxon>
        <taxon>Planctomycetia</taxon>
        <taxon>Planctomycetales</taxon>
        <taxon>Planctomycetaceae</taxon>
        <taxon>Symmachiella</taxon>
    </lineage>
</organism>
<dbReference type="InterPro" id="IPR017938">
    <property type="entry name" value="Riboflavin_synthase-like_b-brl"/>
</dbReference>
<dbReference type="GO" id="GO:0016491">
    <property type="term" value="F:oxidoreductase activity"/>
    <property type="evidence" value="ECO:0007669"/>
    <property type="project" value="InterPro"/>
</dbReference>
<dbReference type="GO" id="GO:0050660">
    <property type="term" value="F:flavin adenine dinucleotide binding"/>
    <property type="evidence" value="ECO:0007669"/>
    <property type="project" value="InterPro"/>
</dbReference>
<feature type="binding site" evidence="1">
    <location>
        <position position="249"/>
    </location>
    <ligand>
        <name>[2Fe-2S] cluster</name>
        <dbReference type="ChEBI" id="CHEBI:190135"/>
    </ligand>
</feature>
<gene>
    <name evidence="3" type="primary">asrB</name>
    <name evidence="3" type="ORF">CA54_40340</name>
</gene>
<dbReference type="PRINTS" id="PR00410">
    <property type="entry name" value="PHEHYDRXLASE"/>
</dbReference>
<dbReference type="PANTHER" id="PTHR43513">
    <property type="entry name" value="DIHYDROOROTATE DEHYDROGENASE B (NAD(+)), ELECTRON TRANSFER SUBUNIT"/>
    <property type="match status" value="1"/>
</dbReference>
<dbReference type="InterPro" id="IPR001709">
    <property type="entry name" value="Flavoprot_Pyr_Nucl_cyt_Rdtase"/>
</dbReference>
<keyword evidence="1" id="KW-0408">Iron</keyword>
<dbReference type="Pfam" id="PF10418">
    <property type="entry name" value="DHODB_Fe-S_bind"/>
    <property type="match status" value="1"/>
</dbReference>
<feature type="binding site" evidence="1">
    <location>
        <position position="265"/>
    </location>
    <ligand>
        <name>[2Fe-2S] cluster</name>
        <dbReference type="ChEBI" id="CHEBI:190135"/>
    </ligand>
</feature>
<comment type="cofactor">
    <cofactor evidence="1">
        <name>[2Fe-2S] cluster</name>
        <dbReference type="ChEBI" id="CHEBI:190135"/>
    </cofactor>
    <text evidence="1">Binds 1 [2Fe-2S] cluster per subunit.</text>
</comment>
<comment type="caution">
    <text evidence="3">The sequence shown here is derived from an EMBL/GenBank/DDBJ whole genome shotgun (WGS) entry which is preliminary data.</text>
</comment>
<dbReference type="CDD" id="cd06221">
    <property type="entry name" value="sulfite_reductase_like"/>
    <property type="match status" value="1"/>
</dbReference>
<dbReference type="Gene3D" id="3.40.50.80">
    <property type="entry name" value="Nucleotide-binding domain of ferredoxin-NADP reductase (FNR) module"/>
    <property type="match status" value="1"/>
</dbReference>
<dbReference type="RefSeq" id="WP_146372595.1">
    <property type="nucleotide sequence ID" value="NZ_SJPP01000002.1"/>
</dbReference>